<evidence type="ECO:0000313" key="3">
    <source>
        <dbReference type="Proteomes" id="UP001331761"/>
    </source>
</evidence>
<dbReference type="EMBL" id="WIXE01020475">
    <property type="protein sequence ID" value="KAK5969180.1"/>
    <property type="molecule type" value="Genomic_DNA"/>
</dbReference>
<evidence type="ECO:0000256" key="1">
    <source>
        <dbReference type="SAM" id="MobiDB-lite"/>
    </source>
</evidence>
<dbReference type="AlphaFoldDB" id="A0AAN8EXX1"/>
<organism evidence="2 3">
    <name type="scientific">Trichostrongylus colubriformis</name>
    <name type="common">Black scour worm</name>
    <dbReference type="NCBI Taxonomy" id="6319"/>
    <lineage>
        <taxon>Eukaryota</taxon>
        <taxon>Metazoa</taxon>
        <taxon>Ecdysozoa</taxon>
        <taxon>Nematoda</taxon>
        <taxon>Chromadorea</taxon>
        <taxon>Rhabditida</taxon>
        <taxon>Rhabditina</taxon>
        <taxon>Rhabditomorpha</taxon>
        <taxon>Strongyloidea</taxon>
        <taxon>Trichostrongylidae</taxon>
        <taxon>Trichostrongylus</taxon>
    </lineage>
</organism>
<evidence type="ECO:0000313" key="2">
    <source>
        <dbReference type="EMBL" id="KAK5969180.1"/>
    </source>
</evidence>
<proteinExistence type="predicted"/>
<sequence>MLTFRKAPKAAQTEVTIRKYHSKLRSSQTRDGYPSFSLRLITT</sequence>
<comment type="caution">
    <text evidence="2">The sequence shown here is derived from an EMBL/GenBank/DDBJ whole genome shotgun (WGS) entry which is preliminary data.</text>
</comment>
<name>A0AAN8EXX1_TRICO</name>
<keyword evidence="3" id="KW-1185">Reference proteome</keyword>
<accession>A0AAN8EXX1</accession>
<protein>
    <submittedName>
        <fullName evidence="2">Uncharacterized protein</fullName>
    </submittedName>
</protein>
<gene>
    <name evidence="2" type="ORF">GCK32_014895</name>
</gene>
<dbReference type="Proteomes" id="UP001331761">
    <property type="component" value="Unassembled WGS sequence"/>
</dbReference>
<reference evidence="2 3" key="1">
    <citation type="submission" date="2019-10" db="EMBL/GenBank/DDBJ databases">
        <title>Assembly and Annotation for the nematode Trichostrongylus colubriformis.</title>
        <authorList>
            <person name="Martin J."/>
        </authorList>
    </citation>
    <scope>NUCLEOTIDE SEQUENCE [LARGE SCALE GENOMIC DNA]</scope>
    <source>
        <strain evidence="2">G859</strain>
        <tissue evidence="2">Whole worm</tissue>
    </source>
</reference>
<feature type="region of interest" description="Disordered" evidence="1">
    <location>
        <begin position="24"/>
        <end position="43"/>
    </location>
</feature>